<dbReference type="RefSeq" id="WP_200245733.1">
    <property type="nucleotide sequence ID" value="NZ_JAENHK010000010.1"/>
</dbReference>
<dbReference type="InterPro" id="IPR001478">
    <property type="entry name" value="PDZ"/>
</dbReference>
<gene>
    <name evidence="2" type="ORF">JHL15_10950</name>
</gene>
<keyword evidence="3" id="KW-1185">Reference proteome</keyword>
<dbReference type="InterPro" id="IPR021109">
    <property type="entry name" value="Peptidase_aspartic_dom_sf"/>
</dbReference>
<dbReference type="InterPro" id="IPR036034">
    <property type="entry name" value="PDZ_sf"/>
</dbReference>
<feature type="domain" description="PDZ" evidence="1">
    <location>
        <begin position="318"/>
        <end position="391"/>
    </location>
</feature>
<dbReference type="GO" id="GO:0008233">
    <property type="term" value="F:peptidase activity"/>
    <property type="evidence" value="ECO:0007669"/>
    <property type="project" value="UniProtKB-KW"/>
</dbReference>
<name>A0ABS1FV39_9FLAO</name>
<reference evidence="3" key="1">
    <citation type="submission" date="2021-01" db="EMBL/GenBank/DDBJ databases">
        <title>Genome public.</title>
        <authorList>
            <person name="Liu C."/>
            <person name="Sun Q."/>
        </authorList>
    </citation>
    <scope>NUCLEOTIDE SEQUENCE [LARGE SCALE GENOMIC DNA]</scope>
    <source>
        <strain evidence="3">YIM B02567</strain>
    </source>
</reference>
<keyword evidence="2" id="KW-0378">Hydrolase</keyword>
<proteinExistence type="predicted"/>
<evidence type="ECO:0000313" key="2">
    <source>
        <dbReference type="EMBL" id="MBK1896272.1"/>
    </source>
</evidence>
<organism evidence="2 3">
    <name type="scientific">Chryseobacterium paridis</name>
    <dbReference type="NCBI Taxonomy" id="2800328"/>
    <lineage>
        <taxon>Bacteria</taxon>
        <taxon>Pseudomonadati</taxon>
        <taxon>Bacteroidota</taxon>
        <taxon>Flavobacteriia</taxon>
        <taxon>Flavobacteriales</taxon>
        <taxon>Weeksellaceae</taxon>
        <taxon>Chryseobacterium group</taxon>
        <taxon>Chryseobacterium</taxon>
    </lineage>
</organism>
<dbReference type="Proteomes" id="UP000628669">
    <property type="component" value="Unassembled WGS sequence"/>
</dbReference>
<dbReference type="Gene3D" id="2.40.70.10">
    <property type="entry name" value="Acid Proteases"/>
    <property type="match status" value="2"/>
</dbReference>
<sequence length="403" mass="45610">MATINVLRKASISMFFILIFNVNFGQSAKEQLKIANAAELQSKHFLDSVAFENRLGYFIIKVQVKQKTYDYIFDTGGYNTANKAILSKENIQKKLQVEVGSSNQKKSKIDLLLLPELKIGSTVFKDIGVFNFNFDESPLINCFTNGGLVGKGIIKEAIWQIDSKRSVIRITDQIDRLSNSKGGKKIKIEWDKTYNPFVTLTINGIDEKFLLDFGYGGFISLTDKTFKKLNLDPIKIITGEGSIGANGVIKEETKVSRINKTEIAGFIFDKIPVYSALSNNYNLIGSELSKYFIITIDSKANEMILTPYTDQLVIEQPRQFGFDINLKNKKLYVSKLYQNMSAEKEGLQFDDVLISYNGTQLNEEITCDEFFKLKEILKSTDNIKVEISRNGLIKSFNLVKENI</sequence>
<dbReference type="SMART" id="SM00228">
    <property type="entry name" value="PDZ"/>
    <property type="match status" value="1"/>
</dbReference>
<keyword evidence="2" id="KW-0645">Protease</keyword>
<dbReference type="EMBL" id="JAENHK010000010">
    <property type="protein sequence ID" value="MBK1896272.1"/>
    <property type="molecule type" value="Genomic_DNA"/>
</dbReference>
<dbReference type="Gene3D" id="2.30.42.10">
    <property type="match status" value="1"/>
</dbReference>
<protein>
    <submittedName>
        <fullName evidence="2">Aspartyl protease family protein</fullName>
    </submittedName>
</protein>
<dbReference type="SUPFAM" id="SSF50156">
    <property type="entry name" value="PDZ domain-like"/>
    <property type="match status" value="1"/>
</dbReference>
<comment type="caution">
    <text evidence="2">The sequence shown here is derived from an EMBL/GenBank/DDBJ whole genome shotgun (WGS) entry which is preliminary data.</text>
</comment>
<accession>A0ABS1FV39</accession>
<evidence type="ECO:0000313" key="3">
    <source>
        <dbReference type="Proteomes" id="UP000628669"/>
    </source>
</evidence>
<evidence type="ECO:0000259" key="1">
    <source>
        <dbReference type="SMART" id="SM00228"/>
    </source>
</evidence>
<dbReference type="GO" id="GO:0006508">
    <property type="term" value="P:proteolysis"/>
    <property type="evidence" value="ECO:0007669"/>
    <property type="project" value="UniProtKB-KW"/>
</dbReference>